<feature type="transmembrane region" description="Helical" evidence="8">
    <location>
        <begin position="30"/>
        <end position="50"/>
    </location>
</feature>
<feature type="transmembrane region" description="Helical" evidence="8">
    <location>
        <begin position="91"/>
        <end position="112"/>
    </location>
</feature>
<accession>A0A839DM50</accession>
<evidence type="ECO:0000313" key="11">
    <source>
        <dbReference type="Proteomes" id="UP000569329"/>
    </source>
</evidence>
<evidence type="ECO:0000256" key="6">
    <source>
        <dbReference type="ARBA" id="ARBA00022989"/>
    </source>
</evidence>
<comment type="caution">
    <text evidence="10">The sequence shown here is derived from an EMBL/GenBank/DDBJ whole genome shotgun (WGS) entry which is preliminary data.</text>
</comment>
<organism evidence="10 11">
    <name type="scientific">Halosaccharopolyspora lacisalsi</name>
    <dbReference type="NCBI Taxonomy" id="1000566"/>
    <lineage>
        <taxon>Bacteria</taxon>
        <taxon>Bacillati</taxon>
        <taxon>Actinomycetota</taxon>
        <taxon>Actinomycetes</taxon>
        <taxon>Pseudonocardiales</taxon>
        <taxon>Pseudonocardiaceae</taxon>
        <taxon>Halosaccharopolyspora</taxon>
    </lineage>
</organism>
<dbReference type="AlphaFoldDB" id="A0A839DM50"/>
<feature type="transmembrane region" description="Helical" evidence="8">
    <location>
        <begin position="218"/>
        <end position="237"/>
    </location>
</feature>
<keyword evidence="7 8" id="KW-0472">Membrane</keyword>
<feature type="domain" description="Glycosyltransferase RgtA/B/C/D-like" evidence="9">
    <location>
        <begin position="70"/>
        <end position="235"/>
    </location>
</feature>
<dbReference type="PANTHER" id="PTHR33908">
    <property type="entry name" value="MANNOSYLTRANSFERASE YKCB-RELATED"/>
    <property type="match status" value="1"/>
</dbReference>
<dbReference type="EMBL" id="JACGWZ010000001">
    <property type="protein sequence ID" value="MBA8823042.1"/>
    <property type="molecule type" value="Genomic_DNA"/>
</dbReference>
<name>A0A839DM50_9PSEU</name>
<evidence type="ECO:0000256" key="5">
    <source>
        <dbReference type="ARBA" id="ARBA00022692"/>
    </source>
</evidence>
<feature type="transmembrane region" description="Helical" evidence="8">
    <location>
        <begin position="292"/>
        <end position="308"/>
    </location>
</feature>
<dbReference type="GO" id="GO:0016763">
    <property type="term" value="F:pentosyltransferase activity"/>
    <property type="evidence" value="ECO:0007669"/>
    <property type="project" value="TreeGrafter"/>
</dbReference>
<protein>
    <recommendedName>
        <fullName evidence="9">Glycosyltransferase RgtA/B/C/D-like domain-containing protein</fullName>
    </recommendedName>
</protein>
<keyword evidence="4" id="KW-0808">Transferase</keyword>
<evidence type="ECO:0000256" key="3">
    <source>
        <dbReference type="ARBA" id="ARBA00022676"/>
    </source>
</evidence>
<keyword evidence="5 8" id="KW-0812">Transmembrane</keyword>
<gene>
    <name evidence="10" type="ORF">FHX42_000371</name>
</gene>
<feature type="transmembrane region" description="Helical" evidence="8">
    <location>
        <begin position="257"/>
        <end position="280"/>
    </location>
</feature>
<evidence type="ECO:0000313" key="10">
    <source>
        <dbReference type="EMBL" id="MBA8823042.1"/>
    </source>
</evidence>
<reference evidence="10 11" key="1">
    <citation type="submission" date="2020-07" db="EMBL/GenBank/DDBJ databases">
        <title>Sequencing the genomes of 1000 actinobacteria strains.</title>
        <authorList>
            <person name="Klenk H.-P."/>
        </authorList>
    </citation>
    <scope>NUCLEOTIDE SEQUENCE [LARGE SCALE GENOMIC DNA]</scope>
    <source>
        <strain evidence="10 11">DSM 45975</strain>
    </source>
</reference>
<evidence type="ECO:0000256" key="2">
    <source>
        <dbReference type="ARBA" id="ARBA00022475"/>
    </source>
</evidence>
<dbReference type="Proteomes" id="UP000569329">
    <property type="component" value="Unassembled WGS sequence"/>
</dbReference>
<dbReference type="Pfam" id="PF13231">
    <property type="entry name" value="PMT_2"/>
    <property type="match status" value="1"/>
</dbReference>
<dbReference type="InterPro" id="IPR038731">
    <property type="entry name" value="RgtA/B/C-like"/>
</dbReference>
<dbReference type="PANTHER" id="PTHR33908:SF11">
    <property type="entry name" value="MEMBRANE PROTEIN"/>
    <property type="match status" value="1"/>
</dbReference>
<keyword evidence="2" id="KW-1003">Cell membrane</keyword>
<dbReference type="InterPro" id="IPR050297">
    <property type="entry name" value="LipidA_mod_glycosyltrf_83"/>
</dbReference>
<dbReference type="GO" id="GO:0005886">
    <property type="term" value="C:plasma membrane"/>
    <property type="evidence" value="ECO:0007669"/>
    <property type="project" value="UniProtKB-SubCell"/>
</dbReference>
<keyword evidence="11" id="KW-1185">Reference proteome</keyword>
<comment type="subcellular location">
    <subcellularLocation>
        <location evidence="1">Cell membrane</location>
        <topology evidence="1">Multi-pass membrane protein</topology>
    </subcellularLocation>
</comment>
<evidence type="ECO:0000259" key="9">
    <source>
        <dbReference type="Pfam" id="PF13231"/>
    </source>
</evidence>
<keyword evidence="6 8" id="KW-1133">Transmembrane helix</keyword>
<feature type="transmembrane region" description="Helical" evidence="8">
    <location>
        <begin position="175"/>
        <end position="206"/>
    </location>
</feature>
<proteinExistence type="predicted"/>
<evidence type="ECO:0000256" key="7">
    <source>
        <dbReference type="ARBA" id="ARBA00023136"/>
    </source>
</evidence>
<keyword evidence="3" id="KW-0328">Glycosyltransferase</keyword>
<evidence type="ECO:0000256" key="4">
    <source>
        <dbReference type="ARBA" id="ARBA00022679"/>
    </source>
</evidence>
<dbReference type="GO" id="GO:0009103">
    <property type="term" value="P:lipopolysaccharide biosynthetic process"/>
    <property type="evidence" value="ECO:0007669"/>
    <property type="project" value="UniProtKB-ARBA"/>
</dbReference>
<evidence type="ECO:0000256" key="8">
    <source>
        <dbReference type="SAM" id="Phobius"/>
    </source>
</evidence>
<sequence>MHTTAPPAVPRAPRPPVRADGLAPLAKTPVLLIAALLGSALLLTSGHYGYFADELYFLAAGDHLSWGYADQPPALPLLARLAETLAPDSVVVLRTPAMLAAVATVFTTALIARELGGDRRAQTLAAGACATANQFITAGHFLLTWSIDPVMWTLVSWLLVRWVRLHDRGEDDDRLLLWAGVVTAVAMQVKLLIPAFWLTAGVAVLFVGPRRLLSRPKLWWGAAVAVLSAVPTALWQANNGWPQLRMAHVVSSETFDLWVFLRSATDGAGFVGAVLVCFGLWRLLRSRELRPYRFLGWTTVALTAIFALSGGRSYYVAGFYGLLFAVATVELQRRREERENSRWSWIASPAYAVSACLAVSALPLTPASAVASSNVLGRGSLGWQRVTSQVAEVHRNLPPEQRRATAVITHDYWSASAIHHYGPELGIPRVHSGSRGFGYFGHPREGTDQVLYLDGSREYLERFFHDVTLAGKIHTRLPTYYDGKPIWLAEDPKQPWDSLWPRMSYMSLWGP</sequence>
<evidence type="ECO:0000256" key="1">
    <source>
        <dbReference type="ARBA" id="ARBA00004651"/>
    </source>
</evidence>